<feature type="transmembrane region" description="Helical" evidence="10">
    <location>
        <begin position="345"/>
        <end position="364"/>
    </location>
</feature>
<comment type="catalytic activity">
    <reaction evidence="8">
        <text>fluoride(in) = fluoride(out)</text>
        <dbReference type="Rhea" id="RHEA:76159"/>
        <dbReference type="ChEBI" id="CHEBI:17051"/>
    </reaction>
    <physiologicalReaction direction="left-to-right" evidence="8">
        <dbReference type="Rhea" id="RHEA:76160"/>
    </physiologicalReaction>
</comment>
<keyword evidence="12" id="KW-1185">Reference proteome</keyword>
<reference evidence="11 12" key="1">
    <citation type="submission" date="2024-03" db="EMBL/GenBank/DDBJ databases">
        <title>WGS assembly of Saponaria officinalis var. Norfolk2.</title>
        <authorList>
            <person name="Jenkins J."/>
            <person name="Shu S."/>
            <person name="Grimwood J."/>
            <person name="Barry K."/>
            <person name="Goodstein D."/>
            <person name="Schmutz J."/>
            <person name="Leebens-Mack J."/>
            <person name="Osbourn A."/>
        </authorList>
    </citation>
    <scope>NUCLEOTIDE SEQUENCE [LARGE SCALE GENOMIC DNA]</scope>
    <source>
        <strain evidence="12">cv. Norfolk2</strain>
        <strain evidence="11">JIC</strain>
        <tissue evidence="11">Leaf</tissue>
    </source>
</reference>
<dbReference type="GO" id="GO:0005886">
    <property type="term" value="C:plasma membrane"/>
    <property type="evidence" value="ECO:0007669"/>
    <property type="project" value="UniProtKB-SubCell"/>
</dbReference>
<keyword evidence="3" id="KW-1003">Cell membrane</keyword>
<evidence type="ECO:0000256" key="5">
    <source>
        <dbReference type="ARBA" id="ARBA00022989"/>
    </source>
</evidence>
<keyword evidence="5 10" id="KW-1133">Transmembrane helix</keyword>
<evidence type="ECO:0000256" key="6">
    <source>
        <dbReference type="ARBA" id="ARBA00023136"/>
    </source>
</evidence>
<feature type="transmembrane region" description="Helical" evidence="10">
    <location>
        <begin position="194"/>
        <end position="216"/>
    </location>
</feature>
<organism evidence="11 12">
    <name type="scientific">Saponaria officinalis</name>
    <name type="common">Common soapwort</name>
    <name type="synonym">Lychnis saponaria</name>
    <dbReference type="NCBI Taxonomy" id="3572"/>
    <lineage>
        <taxon>Eukaryota</taxon>
        <taxon>Viridiplantae</taxon>
        <taxon>Streptophyta</taxon>
        <taxon>Embryophyta</taxon>
        <taxon>Tracheophyta</taxon>
        <taxon>Spermatophyta</taxon>
        <taxon>Magnoliopsida</taxon>
        <taxon>eudicotyledons</taxon>
        <taxon>Gunneridae</taxon>
        <taxon>Pentapetalae</taxon>
        <taxon>Caryophyllales</taxon>
        <taxon>Caryophyllaceae</taxon>
        <taxon>Caryophylleae</taxon>
        <taxon>Saponaria</taxon>
    </lineage>
</organism>
<feature type="transmembrane region" description="Helical" evidence="10">
    <location>
        <begin position="414"/>
        <end position="436"/>
    </location>
</feature>
<proteinExistence type="inferred from homology"/>
<feature type="transmembrane region" description="Helical" evidence="10">
    <location>
        <begin position="313"/>
        <end position="333"/>
    </location>
</feature>
<sequence length="477" mass="52012">MAASGCEQNIKDSCNPTSRENGKENGEVPAIQRENSLKIRASSFGASQLRLLNVPVSAYMQLGEDIENEIVSQAGDIGDRALSRRGSPRGLCFSMDRGVAFSAPEDFLDTHEFWPHDPVKSSTAVYPVSETISSVTTDVTLLEKQEKRKEMSPSLEYVACLAYLSVFAIIGVLSSYLLENVFGPSTAAVTSYNGILYLGLPANMVGSFLMGWLGVVFKGDISRVSDQLVIGLTSGYLGSLTAFSGWILQMVDLSAHGHWVYAIIGLVIGLFLSSYSFNFGIETAKGFKYIFKKKSGSTSSASKSNRNNLKRHLVVIVVLILMWGGLWTAFGILVKKDFNKIGSRAQLWLACFVGPLGVWVRWWLANLNGHGLGKSGSLRWIPFGTLIANVSAVCIMAALATLKKAVDTRKCDMIASAIQFGFVGCLSTVPAFIAEFNAMRQSSKPWRAYAYAIITIGMSFAFATLIYSVPFWTQGYK</sequence>
<gene>
    <name evidence="11" type="ORF">RND81_12G138700</name>
</gene>
<dbReference type="AlphaFoldDB" id="A0AAW1HA88"/>
<evidence type="ECO:0000256" key="1">
    <source>
        <dbReference type="ARBA" id="ARBA00002598"/>
    </source>
</evidence>
<accession>A0AAW1HA88</accession>
<evidence type="ECO:0000256" key="10">
    <source>
        <dbReference type="SAM" id="Phobius"/>
    </source>
</evidence>
<evidence type="ECO:0000256" key="9">
    <source>
        <dbReference type="SAM" id="MobiDB-lite"/>
    </source>
</evidence>
<keyword evidence="4 10" id="KW-0812">Transmembrane</keyword>
<dbReference type="Pfam" id="PF02537">
    <property type="entry name" value="CRCB"/>
    <property type="match status" value="2"/>
</dbReference>
<evidence type="ECO:0000256" key="2">
    <source>
        <dbReference type="ARBA" id="ARBA00004651"/>
    </source>
</evidence>
<comment type="similarity">
    <text evidence="7">Belongs to the fluoride channel Fluc/FEX (TC 1.A.43) family.</text>
</comment>
<comment type="function">
    <text evidence="1">Fluoride channel required for the rapid expulsion of cytoplasmic fluoride.</text>
</comment>
<dbReference type="Proteomes" id="UP001443914">
    <property type="component" value="Unassembled WGS sequence"/>
</dbReference>
<dbReference type="EMBL" id="JBDFQZ010000012">
    <property type="protein sequence ID" value="KAK9672984.1"/>
    <property type="molecule type" value="Genomic_DNA"/>
</dbReference>
<dbReference type="PANTHER" id="PTHR28259:SF1">
    <property type="entry name" value="FLUORIDE EXPORT PROTEIN 1-RELATED"/>
    <property type="match status" value="1"/>
</dbReference>
<name>A0AAW1HA88_SAPOF</name>
<evidence type="ECO:0000256" key="3">
    <source>
        <dbReference type="ARBA" id="ARBA00022475"/>
    </source>
</evidence>
<evidence type="ECO:0000256" key="8">
    <source>
        <dbReference type="ARBA" id="ARBA00035585"/>
    </source>
</evidence>
<feature type="transmembrane region" description="Helical" evidence="10">
    <location>
        <begin position="259"/>
        <end position="281"/>
    </location>
</feature>
<comment type="subcellular location">
    <subcellularLocation>
        <location evidence="2">Cell membrane</location>
        <topology evidence="2">Multi-pass membrane protein</topology>
    </subcellularLocation>
</comment>
<dbReference type="InterPro" id="IPR003691">
    <property type="entry name" value="FluC"/>
</dbReference>
<dbReference type="PANTHER" id="PTHR28259">
    <property type="entry name" value="FLUORIDE EXPORT PROTEIN 1-RELATED"/>
    <property type="match status" value="1"/>
</dbReference>
<dbReference type="EMBL" id="JBDFQZ010000012">
    <property type="protein sequence ID" value="KAK9672986.1"/>
    <property type="molecule type" value="Genomic_DNA"/>
</dbReference>
<feature type="transmembrane region" description="Helical" evidence="10">
    <location>
        <begin position="154"/>
        <end position="174"/>
    </location>
</feature>
<evidence type="ECO:0008006" key="13">
    <source>
        <dbReference type="Google" id="ProtNLM"/>
    </source>
</evidence>
<comment type="caution">
    <text evidence="11">The sequence shown here is derived from an EMBL/GenBank/DDBJ whole genome shotgun (WGS) entry which is preliminary data.</text>
</comment>
<protein>
    <recommendedName>
        <fullName evidence="13">Camphor resistance CrcB family protein</fullName>
    </recommendedName>
</protein>
<evidence type="ECO:0000313" key="11">
    <source>
        <dbReference type="EMBL" id="KAK9672985.1"/>
    </source>
</evidence>
<feature type="transmembrane region" description="Helical" evidence="10">
    <location>
        <begin position="228"/>
        <end position="247"/>
    </location>
</feature>
<keyword evidence="6 10" id="KW-0472">Membrane</keyword>
<dbReference type="GO" id="GO:1903425">
    <property type="term" value="F:fluoride transmembrane transporter activity"/>
    <property type="evidence" value="ECO:0007669"/>
    <property type="project" value="TreeGrafter"/>
</dbReference>
<evidence type="ECO:0000313" key="12">
    <source>
        <dbReference type="Proteomes" id="UP001443914"/>
    </source>
</evidence>
<feature type="region of interest" description="Disordered" evidence="9">
    <location>
        <begin position="1"/>
        <end position="29"/>
    </location>
</feature>
<feature type="transmembrane region" description="Helical" evidence="10">
    <location>
        <begin position="448"/>
        <end position="469"/>
    </location>
</feature>
<evidence type="ECO:0000256" key="7">
    <source>
        <dbReference type="ARBA" id="ARBA00035120"/>
    </source>
</evidence>
<dbReference type="EMBL" id="JBDFQZ010000012">
    <property type="protein sequence ID" value="KAK9672983.1"/>
    <property type="molecule type" value="Genomic_DNA"/>
</dbReference>
<evidence type="ECO:0000256" key="4">
    <source>
        <dbReference type="ARBA" id="ARBA00022692"/>
    </source>
</evidence>
<feature type="transmembrane region" description="Helical" evidence="10">
    <location>
        <begin position="380"/>
        <end position="402"/>
    </location>
</feature>
<dbReference type="EMBL" id="JBDFQZ010000012">
    <property type="protein sequence ID" value="KAK9672985.1"/>
    <property type="molecule type" value="Genomic_DNA"/>
</dbReference>